<keyword evidence="13" id="KW-1185">Reference proteome</keyword>
<dbReference type="InterPro" id="IPR050182">
    <property type="entry name" value="Cytochrome_P450_fam2"/>
</dbReference>
<evidence type="ECO:0000256" key="8">
    <source>
        <dbReference type="ARBA" id="ARBA00023033"/>
    </source>
</evidence>
<dbReference type="InterPro" id="IPR001128">
    <property type="entry name" value="Cyt_P450"/>
</dbReference>
<dbReference type="AlphaFoldDB" id="A0AAV7L836"/>
<dbReference type="PROSITE" id="PS00086">
    <property type="entry name" value="CYTOCHROME_P450"/>
    <property type="match status" value="1"/>
</dbReference>
<evidence type="ECO:0000256" key="10">
    <source>
        <dbReference type="PIRSR" id="PIRSR602401-1"/>
    </source>
</evidence>
<dbReference type="PRINTS" id="PR00385">
    <property type="entry name" value="P450"/>
</dbReference>
<dbReference type="GO" id="GO:0016020">
    <property type="term" value="C:membrane"/>
    <property type="evidence" value="ECO:0007669"/>
    <property type="project" value="UniProtKB-SubCell"/>
</dbReference>
<sequence>MDALGLAAGALTLLAILLITQFMKLRGAARRLPPGPTPLPILGNLWSLKFTLHHETLMQLTKKYGNTVTVWVGESPIVVLHGYEAVRDALVTSSEATNNRPLIPTLKDYANGRGVSFSNGNTWKQQRRFCVMVLRNLGTGKKTLEQRIQEEARHMVEHFTSQQGTPTNLFSLIECYVSNVMSSVVFGHRFDINDSSFHHLIEDAGYITYFLGSVWSQVHNAFPWLARNFLGPSKTLNAHLERINSYVKKEIKEHQEKPESEPQDIIDFYLDQMSKNKGDKESTFDDANLFQLVIDFFIAGSESVTTTLMWALLYMIKYPDIQAKVQKELDFVLSGSQTICYEDNKRLPYTKAVIHEIQRYCNLVPFGVPHQCGHHTTIQGFNIQKGTIILANWSSVMYDPKYWEKPQQFNPNRFLDQDGKFVNQKAFLPFSAGQRMCPAEQMARTELFIFFSNLLREFTFQLPDAGGKINLGYVYGLTLKPHPCQIRALVRQPAAHQ</sequence>
<comment type="similarity">
    <text evidence="3 11">Belongs to the cytochrome P450 family.</text>
</comment>
<dbReference type="PANTHER" id="PTHR24300">
    <property type="entry name" value="CYTOCHROME P450 508A4-RELATED"/>
    <property type="match status" value="1"/>
</dbReference>
<dbReference type="PRINTS" id="PR00463">
    <property type="entry name" value="EP450I"/>
</dbReference>
<evidence type="ECO:0000256" key="1">
    <source>
        <dbReference type="ARBA" id="ARBA00001971"/>
    </source>
</evidence>
<name>A0AAV7L836_PLEWA</name>
<dbReference type="GO" id="GO:0006082">
    <property type="term" value="P:organic acid metabolic process"/>
    <property type="evidence" value="ECO:0007669"/>
    <property type="project" value="TreeGrafter"/>
</dbReference>
<dbReference type="PANTHER" id="PTHR24300:SF368">
    <property type="entry name" value="CYTOCHROME P450, FAMILY 2, SUBFAMILY AB, POLYPEPTIDE 1"/>
    <property type="match status" value="1"/>
</dbReference>
<keyword evidence="6 11" id="KW-0560">Oxidoreductase</keyword>
<evidence type="ECO:0000256" key="11">
    <source>
        <dbReference type="RuleBase" id="RU000461"/>
    </source>
</evidence>
<dbReference type="EMBL" id="JANPWB010000015">
    <property type="protein sequence ID" value="KAJ1087233.1"/>
    <property type="molecule type" value="Genomic_DNA"/>
</dbReference>
<evidence type="ECO:0000256" key="5">
    <source>
        <dbReference type="ARBA" id="ARBA00022723"/>
    </source>
</evidence>
<evidence type="ECO:0000256" key="4">
    <source>
        <dbReference type="ARBA" id="ARBA00022617"/>
    </source>
</evidence>
<dbReference type="Gene3D" id="1.10.630.10">
    <property type="entry name" value="Cytochrome P450"/>
    <property type="match status" value="1"/>
</dbReference>
<comment type="cofactor">
    <cofactor evidence="1 10">
        <name>heme</name>
        <dbReference type="ChEBI" id="CHEBI:30413"/>
    </cofactor>
</comment>
<comment type="caution">
    <text evidence="12">The sequence shown here is derived from an EMBL/GenBank/DDBJ whole genome shotgun (WGS) entry which is preliminary data.</text>
</comment>
<accession>A0AAV7L836</accession>
<protein>
    <submittedName>
        <fullName evidence="12">Uncharacterized protein</fullName>
    </submittedName>
</protein>
<gene>
    <name evidence="12" type="ORF">NDU88_000415</name>
</gene>
<evidence type="ECO:0000256" key="6">
    <source>
        <dbReference type="ARBA" id="ARBA00023002"/>
    </source>
</evidence>
<dbReference type="Proteomes" id="UP001066276">
    <property type="component" value="Chromosome 11"/>
</dbReference>
<dbReference type="InterPro" id="IPR017972">
    <property type="entry name" value="Cyt_P450_CS"/>
</dbReference>
<dbReference type="InterPro" id="IPR036396">
    <property type="entry name" value="Cyt_P450_sf"/>
</dbReference>
<dbReference type="GO" id="GO:0006805">
    <property type="term" value="P:xenobiotic metabolic process"/>
    <property type="evidence" value="ECO:0007669"/>
    <property type="project" value="TreeGrafter"/>
</dbReference>
<evidence type="ECO:0000256" key="3">
    <source>
        <dbReference type="ARBA" id="ARBA00010617"/>
    </source>
</evidence>
<evidence type="ECO:0000313" key="13">
    <source>
        <dbReference type="Proteomes" id="UP001066276"/>
    </source>
</evidence>
<dbReference type="Pfam" id="PF00067">
    <property type="entry name" value="p450"/>
    <property type="match status" value="1"/>
</dbReference>
<dbReference type="GO" id="GO:0005737">
    <property type="term" value="C:cytoplasm"/>
    <property type="evidence" value="ECO:0007669"/>
    <property type="project" value="TreeGrafter"/>
</dbReference>
<dbReference type="GO" id="GO:0020037">
    <property type="term" value="F:heme binding"/>
    <property type="evidence" value="ECO:0007669"/>
    <property type="project" value="InterPro"/>
</dbReference>
<evidence type="ECO:0000256" key="7">
    <source>
        <dbReference type="ARBA" id="ARBA00023004"/>
    </source>
</evidence>
<dbReference type="FunFam" id="1.10.630.10:FF:000004">
    <property type="entry name" value="cytochrome P450 2D15 isoform X1"/>
    <property type="match status" value="1"/>
</dbReference>
<keyword evidence="4 10" id="KW-0349">Heme</keyword>
<dbReference type="GO" id="GO:0016712">
    <property type="term" value="F:oxidoreductase activity, acting on paired donors, with incorporation or reduction of molecular oxygen, reduced flavin or flavoprotein as one donor, and incorporation of one atom of oxygen"/>
    <property type="evidence" value="ECO:0007669"/>
    <property type="project" value="TreeGrafter"/>
</dbReference>
<keyword evidence="9" id="KW-0472">Membrane</keyword>
<evidence type="ECO:0000313" key="12">
    <source>
        <dbReference type="EMBL" id="KAJ1087233.1"/>
    </source>
</evidence>
<keyword evidence="5 10" id="KW-0479">Metal-binding</keyword>
<proteinExistence type="inferred from homology"/>
<dbReference type="InterPro" id="IPR002401">
    <property type="entry name" value="Cyt_P450_E_grp-I"/>
</dbReference>
<evidence type="ECO:0000256" key="2">
    <source>
        <dbReference type="ARBA" id="ARBA00004370"/>
    </source>
</evidence>
<dbReference type="GO" id="GO:0005506">
    <property type="term" value="F:iron ion binding"/>
    <property type="evidence" value="ECO:0007669"/>
    <property type="project" value="InterPro"/>
</dbReference>
<reference evidence="12" key="1">
    <citation type="journal article" date="2022" name="bioRxiv">
        <title>Sequencing and chromosome-scale assembly of the giantPleurodeles waltlgenome.</title>
        <authorList>
            <person name="Brown T."/>
            <person name="Elewa A."/>
            <person name="Iarovenko S."/>
            <person name="Subramanian E."/>
            <person name="Araus A.J."/>
            <person name="Petzold A."/>
            <person name="Susuki M."/>
            <person name="Suzuki K.-i.T."/>
            <person name="Hayashi T."/>
            <person name="Toyoda A."/>
            <person name="Oliveira C."/>
            <person name="Osipova E."/>
            <person name="Leigh N.D."/>
            <person name="Simon A."/>
            <person name="Yun M.H."/>
        </authorList>
    </citation>
    <scope>NUCLEOTIDE SEQUENCE</scope>
    <source>
        <strain evidence="12">20211129_DDA</strain>
        <tissue evidence="12">Liver</tissue>
    </source>
</reference>
<feature type="binding site" description="axial binding residue" evidence="10">
    <location>
        <position position="437"/>
    </location>
    <ligand>
        <name>heme</name>
        <dbReference type="ChEBI" id="CHEBI:30413"/>
    </ligand>
    <ligandPart>
        <name>Fe</name>
        <dbReference type="ChEBI" id="CHEBI:18248"/>
    </ligandPart>
</feature>
<keyword evidence="7 10" id="KW-0408">Iron</keyword>
<dbReference type="SUPFAM" id="SSF48264">
    <property type="entry name" value="Cytochrome P450"/>
    <property type="match status" value="1"/>
</dbReference>
<evidence type="ECO:0000256" key="9">
    <source>
        <dbReference type="ARBA" id="ARBA00023136"/>
    </source>
</evidence>
<comment type="subcellular location">
    <subcellularLocation>
        <location evidence="2">Membrane</location>
    </subcellularLocation>
</comment>
<organism evidence="12 13">
    <name type="scientific">Pleurodeles waltl</name>
    <name type="common">Iberian ribbed newt</name>
    <dbReference type="NCBI Taxonomy" id="8319"/>
    <lineage>
        <taxon>Eukaryota</taxon>
        <taxon>Metazoa</taxon>
        <taxon>Chordata</taxon>
        <taxon>Craniata</taxon>
        <taxon>Vertebrata</taxon>
        <taxon>Euteleostomi</taxon>
        <taxon>Amphibia</taxon>
        <taxon>Batrachia</taxon>
        <taxon>Caudata</taxon>
        <taxon>Salamandroidea</taxon>
        <taxon>Salamandridae</taxon>
        <taxon>Pleurodelinae</taxon>
        <taxon>Pleurodeles</taxon>
    </lineage>
</organism>
<keyword evidence="8 11" id="KW-0503">Monooxygenase</keyword>